<organism evidence="13 14">
    <name type="scientific">Pichia membranifaciens NRRL Y-2026</name>
    <dbReference type="NCBI Taxonomy" id="763406"/>
    <lineage>
        <taxon>Eukaryota</taxon>
        <taxon>Fungi</taxon>
        <taxon>Dikarya</taxon>
        <taxon>Ascomycota</taxon>
        <taxon>Saccharomycotina</taxon>
        <taxon>Pichiomycetes</taxon>
        <taxon>Pichiales</taxon>
        <taxon>Pichiaceae</taxon>
        <taxon>Pichia</taxon>
    </lineage>
</organism>
<accession>A0A1E3NH38</accession>
<dbReference type="GO" id="GO:0005576">
    <property type="term" value="C:extracellular region"/>
    <property type="evidence" value="ECO:0007669"/>
    <property type="project" value="UniProtKB-SubCell"/>
</dbReference>
<dbReference type="InterPro" id="IPR050386">
    <property type="entry name" value="Glycosyl_hydrolase_5"/>
</dbReference>
<keyword evidence="7" id="KW-0961">Cell wall biogenesis/degradation</keyword>
<proteinExistence type="inferred from homology"/>
<dbReference type="EC" id="3.2.1.58" evidence="9"/>
<dbReference type="InterPro" id="IPR017853">
    <property type="entry name" value="GH"/>
</dbReference>
<dbReference type="OrthoDB" id="62120at2759"/>
<evidence type="ECO:0000256" key="2">
    <source>
        <dbReference type="ARBA" id="ARBA00005641"/>
    </source>
</evidence>
<evidence type="ECO:0000256" key="11">
    <source>
        <dbReference type="SAM" id="MobiDB-lite"/>
    </source>
</evidence>
<dbReference type="PANTHER" id="PTHR31297:SF1">
    <property type="entry name" value="GLUCAN 1,3-BETA-GLUCOSIDASE I_II-RELATED"/>
    <property type="match status" value="1"/>
</dbReference>
<comment type="catalytic activity">
    <reaction evidence="8">
        <text>Successive hydrolysis of beta-D-glucose units from the non-reducing ends of (1-&gt;3)-beta-D-glucans, releasing alpha-glucose.</text>
        <dbReference type="EC" id="3.2.1.58"/>
    </reaction>
</comment>
<dbReference type="GO" id="GO:0009251">
    <property type="term" value="P:glucan catabolic process"/>
    <property type="evidence" value="ECO:0007669"/>
    <property type="project" value="TreeGrafter"/>
</dbReference>
<dbReference type="Proteomes" id="UP000094455">
    <property type="component" value="Unassembled WGS sequence"/>
</dbReference>
<evidence type="ECO:0000256" key="3">
    <source>
        <dbReference type="ARBA" id="ARBA00022525"/>
    </source>
</evidence>
<dbReference type="GO" id="GO:0004338">
    <property type="term" value="F:glucan exo-1,3-beta-glucosidase activity"/>
    <property type="evidence" value="ECO:0007669"/>
    <property type="project" value="UniProtKB-EC"/>
</dbReference>
<feature type="domain" description="Glycoside hydrolase family 5" evidence="12">
    <location>
        <begin position="220"/>
        <end position="446"/>
    </location>
</feature>
<dbReference type="STRING" id="763406.A0A1E3NH38"/>
<evidence type="ECO:0000256" key="6">
    <source>
        <dbReference type="ARBA" id="ARBA00023295"/>
    </source>
</evidence>
<dbReference type="GO" id="GO:0071555">
    <property type="term" value="P:cell wall organization"/>
    <property type="evidence" value="ECO:0007669"/>
    <property type="project" value="UniProtKB-KW"/>
</dbReference>
<dbReference type="GeneID" id="30178484"/>
<dbReference type="PANTHER" id="PTHR31297">
    <property type="entry name" value="GLUCAN ENDO-1,6-BETA-GLUCOSIDASE B"/>
    <property type="match status" value="1"/>
</dbReference>
<evidence type="ECO:0000259" key="12">
    <source>
        <dbReference type="Pfam" id="PF00150"/>
    </source>
</evidence>
<comment type="similarity">
    <text evidence="2 10">Belongs to the glycosyl hydrolase 5 (cellulase A) family.</text>
</comment>
<evidence type="ECO:0000256" key="5">
    <source>
        <dbReference type="ARBA" id="ARBA00022801"/>
    </source>
</evidence>
<dbReference type="RefSeq" id="XP_019016542.1">
    <property type="nucleotide sequence ID" value="XM_019161797.1"/>
</dbReference>
<feature type="compositionally biased region" description="Acidic residues" evidence="11">
    <location>
        <begin position="55"/>
        <end position="84"/>
    </location>
</feature>
<keyword evidence="4" id="KW-0732">Signal</keyword>
<dbReference type="InterPro" id="IPR001547">
    <property type="entry name" value="Glyco_hydro_5"/>
</dbReference>
<evidence type="ECO:0000256" key="1">
    <source>
        <dbReference type="ARBA" id="ARBA00004613"/>
    </source>
</evidence>
<evidence type="ECO:0000256" key="10">
    <source>
        <dbReference type="RuleBase" id="RU361153"/>
    </source>
</evidence>
<evidence type="ECO:0000313" key="13">
    <source>
        <dbReference type="EMBL" id="ODQ45429.1"/>
    </source>
</evidence>
<dbReference type="Gene3D" id="3.20.20.80">
    <property type="entry name" value="Glycosidases"/>
    <property type="match status" value="1"/>
</dbReference>
<dbReference type="EMBL" id="KV454005">
    <property type="protein sequence ID" value="ODQ45429.1"/>
    <property type="molecule type" value="Genomic_DNA"/>
</dbReference>
<dbReference type="Pfam" id="PF00150">
    <property type="entry name" value="Cellulase"/>
    <property type="match status" value="1"/>
</dbReference>
<comment type="subcellular location">
    <subcellularLocation>
        <location evidence="1">Secreted</location>
    </subcellularLocation>
</comment>
<feature type="compositionally biased region" description="Acidic residues" evidence="11">
    <location>
        <begin position="92"/>
        <end position="130"/>
    </location>
</feature>
<name>A0A1E3NH38_9ASCO</name>
<gene>
    <name evidence="13" type="ORF">PICMEDRAFT_17894</name>
</gene>
<dbReference type="SUPFAM" id="SSF51445">
    <property type="entry name" value="(Trans)glycosidases"/>
    <property type="match status" value="1"/>
</dbReference>
<evidence type="ECO:0000256" key="7">
    <source>
        <dbReference type="ARBA" id="ARBA00023316"/>
    </source>
</evidence>
<protein>
    <recommendedName>
        <fullName evidence="9">glucan 1,3-beta-glucosidase</fullName>
        <ecNumber evidence="9">3.2.1.58</ecNumber>
    </recommendedName>
</protein>
<evidence type="ECO:0000256" key="4">
    <source>
        <dbReference type="ARBA" id="ARBA00022729"/>
    </source>
</evidence>
<reference evidence="13 14" key="1">
    <citation type="journal article" date="2016" name="Proc. Natl. Acad. Sci. U.S.A.">
        <title>Comparative genomics of biotechnologically important yeasts.</title>
        <authorList>
            <person name="Riley R."/>
            <person name="Haridas S."/>
            <person name="Wolfe K.H."/>
            <person name="Lopes M.R."/>
            <person name="Hittinger C.T."/>
            <person name="Goeker M."/>
            <person name="Salamov A.A."/>
            <person name="Wisecaver J.H."/>
            <person name="Long T.M."/>
            <person name="Calvey C.H."/>
            <person name="Aerts A.L."/>
            <person name="Barry K.W."/>
            <person name="Choi C."/>
            <person name="Clum A."/>
            <person name="Coughlan A.Y."/>
            <person name="Deshpande S."/>
            <person name="Douglass A.P."/>
            <person name="Hanson S.J."/>
            <person name="Klenk H.-P."/>
            <person name="LaButti K.M."/>
            <person name="Lapidus A."/>
            <person name="Lindquist E.A."/>
            <person name="Lipzen A.M."/>
            <person name="Meier-Kolthoff J.P."/>
            <person name="Ohm R.A."/>
            <person name="Otillar R.P."/>
            <person name="Pangilinan J.L."/>
            <person name="Peng Y."/>
            <person name="Rokas A."/>
            <person name="Rosa C.A."/>
            <person name="Scheuner C."/>
            <person name="Sibirny A.A."/>
            <person name="Slot J.C."/>
            <person name="Stielow J.B."/>
            <person name="Sun H."/>
            <person name="Kurtzman C.P."/>
            <person name="Blackwell M."/>
            <person name="Grigoriev I.V."/>
            <person name="Jeffries T.W."/>
        </authorList>
    </citation>
    <scope>NUCLEOTIDE SEQUENCE [LARGE SCALE GENOMIC DNA]</scope>
    <source>
        <strain evidence="13 14">NRRL Y-2026</strain>
    </source>
</reference>
<evidence type="ECO:0000313" key="14">
    <source>
        <dbReference type="Proteomes" id="UP000094455"/>
    </source>
</evidence>
<sequence length="547" mass="63624">MLAFYKKKKNTEVFHFSNFSQETGDYDNENSLKYVEVDDGYNNKSVLESKVPVESSDDELSETSEGEDDKEEEKEEEDDEEVEESKEVDKANDEDEEEDEKDEKDEKDEDEAEEDGDSDDDDDNNEEESGDLGKNKKDSDNTADDNDENNRIEVGKSKSFNYKTQKVNGVNLGGWLVTEPFISPSLYEQASSDGTEAKTPVDEYTFCQQLGPRVARERLKKHWDTWITEADIVKIKSYGFNAVRLPIGYWAFARLPDDPYVFGQEFYLDKTIQWCRTHGLKLWIDLHGIPGSQNGFDNSGRRDVYMWANPQNYNLGIQVLQYIYDKYGGEKYADVVIGYQNLNEPLHTRYEVPMIVEFDRTTYNMFREKSDNYFVFHDAFLPPEFWHRQIDEPQFKDTVLDHHRYEVFHTTQLKETVDGHITSIRLITEKFLNVPRVQVVGEWSAAMTDCAKWLNGVGRGARLDNTFEGNGVIGQCRFSNDYSKMTEQDKIDTRRIVEAQLDIFNQTNGFFFWTWKTENAIEWSMSSLAEHGLFPVPLTDRKYPRVV</sequence>
<feature type="region of interest" description="Disordered" evidence="11">
    <location>
        <begin position="45"/>
        <end position="152"/>
    </location>
</feature>
<evidence type="ECO:0000256" key="8">
    <source>
        <dbReference type="ARBA" id="ARBA00036824"/>
    </source>
</evidence>
<evidence type="ECO:0000256" key="9">
    <source>
        <dbReference type="ARBA" id="ARBA00038929"/>
    </source>
</evidence>
<keyword evidence="6 10" id="KW-0326">Glycosidase</keyword>
<dbReference type="AlphaFoldDB" id="A0A1E3NH38"/>
<keyword evidence="5 10" id="KW-0378">Hydrolase</keyword>
<keyword evidence="3" id="KW-0964">Secreted</keyword>
<keyword evidence="14" id="KW-1185">Reference proteome</keyword>
<dbReference type="GO" id="GO:0009986">
    <property type="term" value="C:cell surface"/>
    <property type="evidence" value="ECO:0007669"/>
    <property type="project" value="TreeGrafter"/>
</dbReference>
<feature type="compositionally biased region" description="Basic and acidic residues" evidence="11">
    <location>
        <begin position="131"/>
        <end position="140"/>
    </location>
</feature>